<dbReference type="PANTHER" id="PTHR43775:SF29">
    <property type="entry name" value="ASPERFURANONE POLYKETIDE SYNTHASE AFOG-RELATED"/>
    <property type="match status" value="1"/>
</dbReference>
<dbReference type="InterPro" id="IPR020841">
    <property type="entry name" value="PKS_Beta-ketoAc_synthase_dom"/>
</dbReference>
<keyword evidence="11" id="KW-1185">Reference proteome</keyword>
<dbReference type="Pfam" id="PF21089">
    <property type="entry name" value="PKS_DH_N"/>
    <property type="match status" value="1"/>
</dbReference>
<feature type="domain" description="PKS/mFAS DH" evidence="9">
    <location>
        <begin position="943"/>
        <end position="1258"/>
    </location>
</feature>
<feature type="active site" description="Proton donor; for dehydratase activity" evidence="6">
    <location>
        <position position="1171"/>
    </location>
</feature>
<dbReference type="InterPro" id="IPR013968">
    <property type="entry name" value="PKS_KR"/>
</dbReference>
<evidence type="ECO:0000259" key="7">
    <source>
        <dbReference type="PROSITE" id="PS50075"/>
    </source>
</evidence>
<dbReference type="VEuPathDB" id="FungiDB:BO78DRAFT_443021"/>
<dbReference type="GO" id="GO:0031177">
    <property type="term" value="F:phosphopantetheine binding"/>
    <property type="evidence" value="ECO:0007669"/>
    <property type="project" value="InterPro"/>
</dbReference>
<dbReference type="InterPro" id="IPR032821">
    <property type="entry name" value="PKS_assoc"/>
</dbReference>
<dbReference type="InterPro" id="IPR016035">
    <property type="entry name" value="Acyl_Trfase/lysoPLipase"/>
</dbReference>
<dbReference type="PROSITE" id="PS50075">
    <property type="entry name" value="CARRIER"/>
    <property type="match status" value="1"/>
</dbReference>
<dbReference type="EMBL" id="KZ826340">
    <property type="protein sequence ID" value="PYI07708.1"/>
    <property type="molecule type" value="Genomic_DNA"/>
</dbReference>
<dbReference type="Gene3D" id="1.10.1200.10">
    <property type="entry name" value="ACP-like"/>
    <property type="match status" value="1"/>
</dbReference>
<feature type="domain" description="Ketosynthase family 3 (KS3)" evidence="8">
    <location>
        <begin position="8"/>
        <end position="434"/>
    </location>
</feature>
<dbReference type="InterPro" id="IPR049552">
    <property type="entry name" value="PKS_DH_N"/>
</dbReference>
<dbReference type="InterPro" id="IPR016039">
    <property type="entry name" value="Thiolase-like"/>
</dbReference>
<dbReference type="Pfam" id="PF08659">
    <property type="entry name" value="KR"/>
    <property type="match status" value="1"/>
</dbReference>
<evidence type="ECO:0000256" key="3">
    <source>
        <dbReference type="ARBA" id="ARBA00022679"/>
    </source>
</evidence>
<dbReference type="PROSITE" id="PS52004">
    <property type="entry name" value="KS3_2"/>
    <property type="match status" value="1"/>
</dbReference>
<dbReference type="InterPro" id="IPR049900">
    <property type="entry name" value="PKS_mFAS_DH"/>
</dbReference>
<dbReference type="SUPFAM" id="SSF55048">
    <property type="entry name" value="Probable ACP-binding domain of malonyl-CoA ACP transacylase"/>
    <property type="match status" value="1"/>
</dbReference>
<dbReference type="Pfam" id="PF16197">
    <property type="entry name" value="KAsynt_C_assoc"/>
    <property type="match status" value="1"/>
</dbReference>
<dbReference type="Gene3D" id="3.40.47.10">
    <property type="match status" value="1"/>
</dbReference>
<dbReference type="InterPro" id="IPR001227">
    <property type="entry name" value="Ac_transferase_dom_sf"/>
</dbReference>
<feature type="region of interest" description="N-terminal hotdog fold" evidence="6">
    <location>
        <begin position="943"/>
        <end position="1076"/>
    </location>
</feature>
<dbReference type="SMART" id="SM00825">
    <property type="entry name" value="PKS_KS"/>
    <property type="match status" value="1"/>
</dbReference>
<evidence type="ECO:0000256" key="5">
    <source>
        <dbReference type="ARBA" id="ARBA00023268"/>
    </source>
</evidence>
<sequence length="2363" mass="254545">MAETPTPPEPIAVIGMGCRFSGEASSVEGFWAMLRSGRKQHGRVPASRYEASAWEHPSHERKAAINHDSGFFIEEDPGLFDAPFFSITSKEAAGMDPVQRLLLEVAYEAFENAGVPMESLPRSATGVYSGCMTNDYELLSTRDIMDMPHNSATGNGRTMLANRLSWFFDLRGPSIMMDTACSSSLTALHLATQALRTGECSQAIVTGASLILHPNFTQRLSSMHMLSADGISHSFDSRANGYGRGEGIGAVVLKPLSQALADGDAIRAIIRGTGSNQDGRTPGITMPNADSQADLIRATYQKAGLSMRDTPYFEAHGTGTPIGDPTELSAIGASFGVERKSGHEPLYVGSVKSNIGHTEGAAGVASLIKVILCLEKGMLVPNAGFSHLNPKIRLEEWGLRLSDATIPWPAHLPQRASINSFGFGGANAHAILESAAQYFGRSQPSVHVTPADRTPQIVVFSTYDKAGLDRTAARWTSYLNTPRENPLSLPDIAHTMATRRSKLAFRSFAVADSLETLQATLSAGLPSFPRASRTNQTPVAFICTGQGAQWARMGLELLANPIFAASVDRSQQVLHRLGCPWNLVDEIRADATTSCIHRPDRSQPICCALQIALVDMLFSWEVFPKAVVGHSSGEVGAAYAAGYLTHDDAMQITYFRGVFSQQMADSGPRGGMLAAGISAADAQPYLQTLRPDAVVVACVNSPSSITLSGDLDAITRLETRLQADGHFARRLRVATAYHSPHMRALADAYQASIAGITPITAPTRPIAMFSSVTKALIQPADLDAAYWVRNLVSPVQFAAAVTQLAAMTEAPPPSAKGRSRRRATPVKWGAFLEIGPHDALKAPFTQTVQPVAPALPALPYHALVRRNEPALRTALHAVAVLWSVGCSSINLPTANRSLLPTAPNPQPPQLTPALPPYAWNHTTRFWHEPLESALLRQRTAPRHDLLGVPWEYQNDAEPRWRNFLRVSELPWLADHVVAGSIVYPAAGMVAMVAEAARQMAHVRQGSLAGVEFQDLEFVRGLVIPEDDRGLEVALHVAPHRGVEGWYEFGLFSLPEGQVSGWVQHARGGFMLRYAPAEAEVKEDWVRMAERVARMKAGSGSGSGSQTAIEDVYRWLSETGGVTLGPTFRSMVGVAFDADAPRVHVRAVVPDTKSTMPHGWESACVMHPTSLDALFQAAVVAGSDGLTNHQARIPVGVDRLYLSTGFSLQPGDPFEVLVETGDEHGASRFESIAAHPSWHQPGVVLRGVRLGPVPMQSGTAGSEEENEVVPSRYSSLDWAEHVDSVGAGEKGLRGWVERVCHTHGDGRALVVAGGDTVDALVEALQPFAPNCRQRPRLQQLTVVLIGPDPEHAPGAVPALREALSGCRVLPVQEVREVGLELLGESAFDAVILDHPTFWDGDNPNAVLDRLVAVTEPNAWLAVRAPGDQAILDHGEWETRGSFAANDYLLRRRRGASPALDAVVYVLTAAAHDLPDRIHEEMADVLGARIELVGIDHAPDLTDQVVISLVELDRAWVAHWAPEEIHQFQALLGAKHLLWVSRCPEAEARGFAGAGATTGLLRTVRNENPGLALPQLLLAENEQKDLRGMLRGIARVLQLTLQPGSRPRDWEFYVQDGRLLVPRAMAYTPLDESMDALSHGPRPALAELAHDKRPLRLRTESPDLKDARWEVDDRVQPALADDQVEVQLHSVSISDPTGKKGLVPEARIAAVEALGTVHQVGASVGPVHSVGDEVVCVVPSHAWPSVMATRVRLPATAVWNLPPRQTRLQSLSTPIAYAAAYTSLFGGSRAAGPSSVLILGSVSQTLRAVVDCALAAGMQVYVALDGDAAVTELCSQYPLLHARIGAIHPDLDVTVSRLTSGQGVELSVCCLGGAASRIAASCLAPGGRLVDLSEDMNLAALPRSILDRGCTVSAIRLSRMLQDRPRQVQANFHRAVDLLSGKVTLGHVQPYPVFPIARLADATAHARTTGTRVILDLQAPGKVPIVPALPDPPSLPAENTYLLVGGLGTLGLALATTLVECGARHLVFLTRSGTVPSSSTHHAALQTLQTQGARTDIIRCDASRHDNIQALVSHAQTQDWRIRGIVQCATVLRDTMFSQMDSTAWTQSTDPKIRGTWNLHAAFLTTPLDFFVTLSSVASVIGNMGQANYAAGNAYMDALMRWRRHHDLAGHSINIGLVPDASGTTDVAESADLRRHRYAHLAGTDILRRDIQSLFRVIVQNIVPVPPQVIAGMTDTLPRTHGAATWQFDRKFDHRVQLVADDDTGVVTTSTLLKQAPSLEDALRVVHQALQEYLARAMAAAPDSIDLELPFSALGVDSLKAAEVQNWVRREMGAELSSFEFIGSRSVRVLADKIVAGSSFVGVTA</sequence>
<dbReference type="InterPro" id="IPR020807">
    <property type="entry name" value="PKS_DH"/>
</dbReference>
<dbReference type="OrthoDB" id="329835at2759"/>
<keyword evidence="2" id="KW-0597">Phosphoprotein</keyword>
<keyword evidence="5" id="KW-0511">Multifunctional enzyme</keyword>
<dbReference type="SMART" id="SM00829">
    <property type="entry name" value="PKS_ER"/>
    <property type="match status" value="1"/>
</dbReference>
<dbReference type="PROSITE" id="PS00606">
    <property type="entry name" value="KS3_1"/>
    <property type="match status" value="1"/>
</dbReference>
<feature type="region of interest" description="C-terminal hotdog fold" evidence="6">
    <location>
        <begin position="1102"/>
        <end position="1258"/>
    </location>
</feature>
<dbReference type="SUPFAM" id="SSF47336">
    <property type="entry name" value="ACP-like"/>
    <property type="match status" value="1"/>
</dbReference>
<keyword evidence="3" id="KW-0808">Transferase</keyword>
<dbReference type="Pfam" id="PF00550">
    <property type="entry name" value="PP-binding"/>
    <property type="match status" value="1"/>
</dbReference>
<evidence type="ECO:0000256" key="1">
    <source>
        <dbReference type="ARBA" id="ARBA00022450"/>
    </source>
</evidence>
<evidence type="ECO:0000313" key="10">
    <source>
        <dbReference type="EMBL" id="PYI07708.1"/>
    </source>
</evidence>
<evidence type="ECO:0000256" key="6">
    <source>
        <dbReference type="PROSITE-ProRule" id="PRU01363"/>
    </source>
</evidence>
<reference evidence="10 11" key="1">
    <citation type="submission" date="2018-02" db="EMBL/GenBank/DDBJ databases">
        <title>The genomes of Aspergillus section Nigri reveals drivers in fungal speciation.</title>
        <authorList>
            <consortium name="DOE Joint Genome Institute"/>
            <person name="Vesth T.C."/>
            <person name="Nybo J."/>
            <person name="Theobald S."/>
            <person name="Brandl J."/>
            <person name="Frisvad J.C."/>
            <person name="Nielsen K.F."/>
            <person name="Lyhne E.K."/>
            <person name="Kogle M.E."/>
            <person name="Kuo A."/>
            <person name="Riley R."/>
            <person name="Clum A."/>
            <person name="Nolan M."/>
            <person name="Lipzen A."/>
            <person name="Salamov A."/>
            <person name="Henrissat B."/>
            <person name="Wiebenga A."/>
            <person name="De vries R.P."/>
            <person name="Grigoriev I.V."/>
            <person name="Mortensen U.H."/>
            <person name="Andersen M.R."/>
            <person name="Baker S.E."/>
        </authorList>
    </citation>
    <scope>NUCLEOTIDE SEQUENCE [LARGE SCALE GENOMIC DNA]</scope>
    <source>
        <strain evidence="10 11">CBS 121057</strain>
    </source>
</reference>
<accession>A0A319EM00</accession>
<dbReference type="Gene3D" id="3.40.366.10">
    <property type="entry name" value="Malonyl-Coenzyme A Acyl Carrier Protein, domain 2"/>
    <property type="match status" value="1"/>
</dbReference>
<dbReference type="InterPro" id="IPR050091">
    <property type="entry name" value="PKS_NRPS_Biosynth_Enz"/>
</dbReference>
<dbReference type="InterPro" id="IPR009081">
    <property type="entry name" value="PP-bd_ACP"/>
</dbReference>
<dbReference type="SMART" id="SM00826">
    <property type="entry name" value="PKS_DH"/>
    <property type="match status" value="1"/>
</dbReference>
<dbReference type="Proteomes" id="UP000248423">
    <property type="component" value="Unassembled WGS sequence"/>
</dbReference>
<dbReference type="InterPro" id="IPR036291">
    <property type="entry name" value="NAD(P)-bd_dom_sf"/>
</dbReference>
<dbReference type="GO" id="GO:0004312">
    <property type="term" value="F:fatty acid synthase activity"/>
    <property type="evidence" value="ECO:0007669"/>
    <property type="project" value="TreeGrafter"/>
</dbReference>
<dbReference type="SUPFAM" id="SSF50129">
    <property type="entry name" value="GroES-like"/>
    <property type="match status" value="1"/>
</dbReference>
<dbReference type="InterPro" id="IPR018201">
    <property type="entry name" value="Ketoacyl_synth_AS"/>
</dbReference>
<dbReference type="Pfam" id="PF23114">
    <property type="entry name" value="NAD-bd_HRPKS_sdrA"/>
    <property type="match status" value="1"/>
</dbReference>
<dbReference type="InterPro" id="IPR057326">
    <property type="entry name" value="KR_dom"/>
</dbReference>
<dbReference type="PROSITE" id="PS52019">
    <property type="entry name" value="PKS_MFAS_DH"/>
    <property type="match status" value="1"/>
</dbReference>
<feature type="active site" description="Proton acceptor; for dehydratase activity" evidence="6">
    <location>
        <position position="975"/>
    </location>
</feature>
<dbReference type="GO" id="GO:0016874">
    <property type="term" value="F:ligase activity"/>
    <property type="evidence" value="ECO:0007669"/>
    <property type="project" value="UniProtKB-KW"/>
</dbReference>
<dbReference type="Pfam" id="PF00698">
    <property type="entry name" value="Acyl_transf_1"/>
    <property type="match status" value="1"/>
</dbReference>
<dbReference type="SMART" id="SM00823">
    <property type="entry name" value="PKS_PP"/>
    <property type="match status" value="1"/>
</dbReference>
<dbReference type="Gene3D" id="3.90.180.10">
    <property type="entry name" value="Medium-chain alcohol dehydrogenases, catalytic domain"/>
    <property type="match status" value="1"/>
</dbReference>
<evidence type="ECO:0000259" key="8">
    <source>
        <dbReference type="PROSITE" id="PS52004"/>
    </source>
</evidence>
<dbReference type="InterPro" id="IPR049551">
    <property type="entry name" value="PKS_DH_C"/>
</dbReference>
<feature type="domain" description="Carrier" evidence="7">
    <location>
        <begin position="2278"/>
        <end position="2356"/>
    </location>
</feature>
<dbReference type="SMART" id="SM00822">
    <property type="entry name" value="PKS_KR"/>
    <property type="match status" value="1"/>
</dbReference>
<dbReference type="InterPro" id="IPR014030">
    <property type="entry name" value="Ketoacyl_synth_N"/>
</dbReference>
<dbReference type="InterPro" id="IPR014031">
    <property type="entry name" value="Ketoacyl_synth_C"/>
</dbReference>
<dbReference type="PANTHER" id="PTHR43775">
    <property type="entry name" value="FATTY ACID SYNTHASE"/>
    <property type="match status" value="1"/>
</dbReference>
<protein>
    <submittedName>
        <fullName evidence="10">Polyketide synthase</fullName>
    </submittedName>
</protein>
<proteinExistence type="predicted"/>
<dbReference type="InterPro" id="IPR056501">
    <property type="entry name" value="NAD-bd_HRPKS_sdrA"/>
</dbReference>
<dbReference type="GO" id="GO:0016491">
    <property type="term" value="F:oxidoreductase activity"/>
    <property type="evidence" value="ECO:0007669"/>
    <property type="project" value="InterPro"/>
</dbReference>
<gene>
    <name evidence="10" type="ORF">BO78DRAFT_443021</name>
</gene>
<dbReference type="Pfam" id="PF14765">
    <property type="entry name" value="PS-DH"/>
    <property type="match status" value="1"/>
</dbReference>
<dbReference type="InterPro" id="IPR020843">
    <property type="entry name" value="ER"/>
</dbReference>
<dbReference type="Gene3D" id="3.10.129.110">
    <property type="entry name" value="Polyketide synthase dehydratase"/>
    <property type="match status" value="1"/>
</dbReference>
<dbReference type="GO" id="GO:0044550">
    <property type="term" value="P:secondary metabolite biosynthetic process"/>
    <property type="evidence" value="ECO:0007669"/>
    <property type="project" value="UniProtKB-ARBA"/>
</dbReference>
<dbReference type="InterPro" id="IPR011032">
    <property type="entry name" value="GroES-like_sf"/>
</dbReference>
<dbReference type="SUPFAM" id="SSF51735">
    <property type="entry name" value="NAD(P)-binding Rossmann-fold domains"/>
    <property type="match status" value="2"/>
</dbReference>
<dbReference type="Gene3D" id="3.40.50.720">
    <property type="entry name" value="NAD(P)-binding Rossmann-like Domain"/>
    <property type="match status" value="1"/>
</dbReference>
<dbReference type="InterPro" id="IPR020806">
    <property type="entry name" value="PKS_PP-bd"/>
</dbReference>
<dbReference type="GO" id="GO:0004315">
    <property type="term" value="F:3-oxoacyl-[acyl-carrier-protein] synthase activity"/>
    <property type="evidence" value="ECO:0007669"/>
    <property type="project" value="InterPro"/>
</dbReference>
<dbReference type="SMART" id="SM00827">
    <property type="entry name" value="PKS_AT"/>
    <property type="match status" value="1"/>
</dbReference>
<dbReference type="Pfam" id="PF00109">
    <property type="entry name" value="ketoacyl-synt"/>
    <property type="match status" value="1"/>
</dbReference>
<evidence type="ECO:0000256" key="2">
    <source>
        <dbReference type="ARBA" id="ARBA00022553"/>
    </source>
</evidence>
<dbReference type="InterPro" id="IPR014043">
    <property type="entry name" value="Acyl_transferase_dom"/>
</dbReference>
<dbReference type="InterPro" id="IPR042104">
    <property type="entry name" value="PKS_dehydratase_sf"/>
</dbReference>
<dbReference type="GO" id="GO:0006633">
    <property type="term" value="P:fatty acid biosynthetic process"/>
    <property type="evidence" value="ECO:0007669"/>
    <property type="project" value="InterPro"/>
</dbReference>
<keyword evidence="1" id="KW-0596">Phosphopantetheine</keyword>
<keyword evidence="4" id="KW-0560">Oxidoreductase</keyword>
<dbReference type="STRING" id="1448318.A0A319EM00"/>
<dbReference type="CDD" id="cd05195">
    <property type="entry name" value="enoyl_red"/>
    <property type="match status" value="1"/>
</dbReference>
<evidence type="ECO:0000259" key="9">
    <source>
        <dbReference type="PROSITE" id="PS52019"/>
    </source>
</evidence>
<organism evidence="10 11">
    <name type="scientific">Aspergillus sclerotiicarbonarius (strain CBS 121057 / IBT 28362)</name>
    <dbReference type="NCBI Taxonomy" id="1448318"/>
    <lineage>
        <taxon>Eukaryota</taxon>
        <taxon>Fungi</taxon>
        <taxon>Dikarya</taxon>
        <taxon>Ascomycota</taxon>
        <taxon>Pezizomycotina</taxon>
        <taxon>Eurotiomycetes</taxon>
        <taxon>Eurotiomycetidae</taxon>
        <taxon>Eurotiales</taxon>
        <taxon>Aspergillaceae</taxon>
        <taxon>Aspergillus</taxon>
        <taxon>Aspergillus subgen. Circumdati</taxon>
    </lineage>
</organism>
<dbReference type="CDD" id="cd00833">
    <property type="entry name" value="PKS"/>
    <property type="match status" value="1"/>
</dbReference>
<dbReference type="InterPro" id="IPR036736">
    <property type="entry name" value="ACP-like_sf"/>
</dbReference>
<dbReference type="InterPro" id="IPR016036">
    <property type="entry name" value="Malonyl_transacylase_ACP-bd"/>
</dbReference>
<evidence type="ECO:0000256" key="4">
    <source>
        <dbReference type="ARBA" id="ARBA00023002"/>
    </source>
</evidence>
<dbReference type="Pfam" id="PF02801">
    <property type="entry name" value="Ketoacyl-synt_C"/>
    <property type="match status" value="1"/>
</dbReference>
<name>A0A319EM00_ASPSB</name>
<evidence type="ECO:0000313" key="11">
    <source>
        <dbReference type="Proteomes" id="UP000248423"/>
    </source>
</evidence>
<dbReference type="SUPFAM" id="SSF52151">
    <property type="entry name" value="FabD/lysophospholipase-like"/>
    <property type="match status" value="1"/>
</dbReference>
<dbReference type="SUPFAM" id="SSF53901">
    <property type="entry name" value="Thiolase-like"/>
    <property type="match status" value="1"/>
</dbReference>